<organism evidence="1 2">
    <name type="scientific">Anisodus tanguticus</name>
    <dbReference type="NCBI Taxonomy" id="243964"/>
    <lineage>
        <taxon>Eukaryota</taxon>
        <taxon>Viridiplantae</taxon>
        <taxon>Streptophyta</taxon>
        <taxon>Embryophyta</taxon>
        <taxon>Tracheophyta</taxon>
        <taxon>Spermatophyta</taxon>
        <taxon>Magnoliopsida</taxon>
        <taxon>eudicotyledons</taxon>
        <taxon>Gunneridae</taxon>
        <taxon>Pentapetalae</taxon>
        <taxon>asterids</taxon>
        <taxon>lamiids</taxon>
        <taxon>Solanales</taxon>
        <taxon>Solanaceae</taxon>
        <taxon>Solanoideae</taxon>
        <taxon>Hyoscyameae</taxon>
        <taxon>Anisodus</taxon>
    </lineage>
</organism>
<name>A0AAE1V1G9_9SOLA</name>
<accession>A0AAE1V1G9</accession>
<reference evidence="1" key="1">
    <citation type="submission" date="2023-12" db="EMBL/GenBank/DDBJ databases">
        <title>Genome assembly of Anisodus tanguticus.</title>
        <authorList>
            <person name="Wang Y.-J."/>
        </authorList>
    </citation>
    <scope>NUCLEOTIDE SEQUENCE</scope>
    <source>
        <strain evidence="1">KB-2021</strain>
        <tissue evidence="1">Leaf</tissue>
    </source>
</reference>
<gene>
    <name evidence="1" type="ORF">RND71_028311</name>
</gene>
<dbReference type="AlphaFoldDB" id="A0AAE1V1G9"/>
<keyword evidence="2" id="KW-1185">Reference proteome</keyword>
<dbReference type="EMBL" id="JAVYJV010000015">
    <property type="protein sequence ID" value="KAK4352793.1"/>
    <property type="molecule type" value="Genomic_DNA"/>
</dbReference>
<dbReference type="Proteomes" id="UP001291623">
    <property type="component" value="Unassembled WGS sequence"/>
</dbReference>
<protein>
    <submittedName>
        <fullName evidence="1">Uncharacterized protein</fullName>
    </submittedName>
</protein>
<sequence>MREPRYLLPIVILVSKEAQVPPRHRKRGAGPRLSIQYSLALSAPGFVNDPTRARARTGDKREMHRDAATLMFKHVRRSFSFTGFDNDPSAVAKNKDKKNLTVESETYMHNGIS</sequence>
<evidence type="ECO:0000313" key="1">
    <source>
        <dbReference type="EMBL" id="KAK4352793.1"/>
    </source>
</evidence>
<comment type="caution">
    <text evidence="1">The sequence shown here is derived from an EMBL/GenBank/DDBJ whole genome shotgun (WGS) entry which is preliminary data.</text>
</comment>
<evidence type="ECO:0000313" key="2">
    <source>
        <dbReference type="Proteomes" id="UP001291623"/>
    </source>
</evidence>
<proteinExistence type="predicted"/>